<dbReference type="AlphaFoldDB" id="A0A9D2CBC6"/>
<keyword evidence="2 7" id="KW-0813">Transport</keyword>
<dbReference type="Pfam" id="PF13715">
    <property type="entry name" value="CarbopepD_reg_2"/>
    <property type="match status" value="1"/>
</dbReference>
<dbReference type="GO" id="GO:0009279">
    <property type="term" value="C:cell outer membrane"/>
    <property type="evidence" value="ECO:0007669"/>
    <property type="project" value="UniProtKB-SubCell"/>
</dbReference>
<dbReference type="Pfam" id="PF07715">
    <property type="entry name" value="Plug"/>
    <property type="match status" value="1"/>
</dbReference>
<dbReference type="InterPro" id="IPR039426">
    <property type="entry name" value="TonB-dep_rcpt-like"/>
</dbReference>
<dbReference type="Gene3D" id="2.170.130.10">
    <property type="entry name" value="TonB-dependent receptor, plug domain"/>
    <property type="match status" value="1"/>
</dbReference>
<evidence type="ECO:0000259" key="8">
    <source>
        <dbReference type="SMART" id="SM00965"/>
    </source>
</evidence>
<organism evidence="9 10">
    <name type="scientific">Candidatus Alistipes intestinigallinarum</name>
    <dbReference type="NCBI Taxonomy" id="2838440"/>
    <lineage>
        <taxon>Bacteria</taxon>
        <taxon>Pseudomonadati</taxon>
        <taxon>Bacteroidota</taxon>
        <taxon>Bacteroidia</taxon>
        <taxon>Bacteroidales</taxon>
        <taxon>Rikenellaceae</taxon>
        <taxon>Alistipes</taxon>
    </lineage>
</organism>
<evidence type="ECO:0000256" key="1">
    <source>
        <dbReference type="ARBA" id="ARBA00004571"/>
    </source>
</evidence>
<dbReference type="SUPFAM" id="SSF56935">
    <property type="entry name" value="Porins"/>
    <property type="match status" value="1"/>
</dbReference>
<keyword evidence="9" id="KW-0675">Receptor</keyword>
<evidence type="ECO:0000256" key="2">
    <source>
        <dbReference type="ARBA" id="ARBA00022448"/>
    </source>
</evidence>
<evidence type="ECO:0000256" key="7">
    <source>
        <dbReference type="PROSITE-ProRule" id="PRU01360"/>
    </source>
</evidence>
<dbReference type="NCBIfam" id="TIGR04056">
    <property type="entry name" value="OMP_RagA_SusC"/>
    <property type="match status" value="1"/>
</dbReference>
<dbReference type="SUPFAM" id="SSF49464">
    <property type="entry name" value="Carboxypeptidase regulatory domain-like"/>
    <property type="match status" value="1"/>
</dbReference>
<evidence type="ECO:0000256" key="5">
    <source>
        <dbReference type="ARBA" id="ARBA00023136"/>
    </source>
</evidence>
<keyword evidence="5 7" id="KW-0472">Membrane</keyword>
<protein>
    <submittedName>
        <fullName evidence="9">TonB-dependent receptor</fullName>
    </submittedName>
</protein>
<dbReference type="InterPro" id="IPR008969">
    <property type="entry name" value="CarboxyPept-like_regulatory"/>
</dbReference>
<evidence type="ECO:0000256" key="4">
    <source>
        <dbReference type="ARBA" id="ARBA00022692"/>
    </source>
</evidence>
<dbReference type="InterPro" id="IPR036942">
    <property type="entry name" value="Beta-barrel_TonB_sf"/>
</dbReference>
<keyword evidence="4 7" id="KW-0812">Transmembrane</keyword>
<dbReference type="Gene3D" id="2.60.40.1120">
    <property type="entry name" value="Carboxypeptidase-like, regulatory domain"/>
    <property type="match status" value="1"/>
</dbReference>
<dbReference type="EMBL" id="DXDA01000019">
    <property type="protein sequence ID" value="HIY68207.1"/>
    <property type="molecule type" value="Genomic_DNA"/>
</dbReference>
<keyword evidence="6 7" id="KW-0998">Cell outer membrane</keyword>
<dbReference type="SMART" id="SM00965">
    <property type="entry name" value="STN"/>
    <property type="match status" value="1"/>
</dbReference>
<dbReference type="PROSITE" id="PS52016">
    <property type="entry name" value="TONB_DEPENDENT_REC_3"/>
    <property type="match status" value="1"/>
</dbReference>
<dbReference type="InterPro" id="IPR023997">
    <property type="entry name" value="TonB-dep_OMP_SusC/RagA_CS"/>
</dbReference>
<evidence type="ECO:0000313" key="10">
    <source>
        <dbReference type="Proteomes" id="UP000886844"/>
    </source>
</evidence>
<evidence type="ECO:0000256" key="3">
    <source>
        <dbReference type="ARBA" id="ARBA00022452"/>
    </source>
</evidence>
<comment type="caution">
    <text evidence="9">The sequence shown here is derived from an EMBL/GenBank/DDBJ whole genome shotgun (WGS) entry which is preliminary data.</text>
</comment>
<dbReference type="InterPro" id="IPR037066">
    <property type="entry name" value="Plug_dom_sf"/>
</dbReference>
<name>A0A9D2CBC6_9BACT</name>
<reference evidence="9" key="1">
    <citation type="journal article" date="2021" name="PeerJ">
        <title>Extensive microbial diversity within the chicken gut microbiome revealed by metagenomics and culture.</title>
        <authorList>
            <person name="Gilroy R."/>
            <person name="Ravi A."/>
            <person name="Getino M."/>
            <person name="Pursley I."/>
            <person name="Horton D.L."/>
            <person name="Alikhan N.F."/>
            <person name="Baker D."/>
            <person name="Gharbi K."/>
            <person name="Hall N."/>
            <person name="Watson M."/>
            <person name="Adriaenssens E.M."/>
            <person name="Foster-Nyarko E."/>
            <person name="Jarju S."/>
            <person name="Secka A."/>
            <person name="Antonio M."/>
            <person name="Oren A."/>
            <person name="Chaudhuri R.R."/>
            <person name="La Ragione R."/>
            <person name="Hildebrand F."/>
            <person name="Pallen M.J."/>
        </authorList>
    </citation>
    <scope>NUCLEOTIDE SEQUENCE</scope>
    <source>
        <strain evidence="9">5134</strain>
    </source>
</reference>
<evidence type="ECO:0000313" key="9">
    <source>
        <dbReference type="EMBL" id="HIY68207.1"/>
    </source>
</evidence>
<reference evidence="9" key="2">
    <citation type="submission" date="2021-04" db="EMBL/GenBank/DDBJ databases">
        <authorList>
            <person name="Gilroy R."/>
        </authorList>
    </citation>
    <scope>NUCLEOTIDE SEQUENCE</scope>
    <source>
        <strain evidence="9">5134</strain>
    </source>
</reference>
<feature type="domain" description="Secretin/TonB short N-terminal" evidence="8">
    <location>
        <begin position="62"/>
        <end position="114"/>
    </location>
</feature>
<comment type="subcellular location">
    <subcellularLocation>
        <location evidence="1 7">Cell outer membrane</location>
        <topology evidence="1 7">Multi-pass membrane protein</topology>
    </subcellularLocation>
</comment>
<dbReference type="NCBIfam" id="TIGR04057">
    <property type="entry name" value="SusC_RagA_signa"/>
    <property type="match status" value="1"/>
</dbReference>
<keyword evidence="3 7" id="KW-1134">Transmembrane beta strand</keyword>
<dbReference type="InterPro" id="IPR011662">
    <property type="entry name" value="Secretin/TonB_short_N"/>
</dbReference>
<dbReference type="InterPro" id="IPR023996">
    <property type="entry name" value="TonB-dep_OMP_SusC/RagA"/>
</dbReference>
<dbReference type="Gene3D" id="2.40.170.20">
    <property type="entry name" value="TonB-dependent receptor, beta-barrel domain"/>
    <property type="match status" value="1"/>
</dbReference>
<accession>A0A9D2CBC6</accession>
<dbReference type="InterPro" id="IPR012910">
    <property type="entry name" value="Plug_dom"/>
</dbReference>
<comment type="similarity">
    <text evidence="7">Belongs to the TonB-dependent receptor family.</text>
</comment>
<dbReference type="Proteomes" id="UP000886844">
    <property type="component" value="Unassembled WGS sequence"/>
</dbReference>
<evidence type="ECO:0000256" key="6">
    <source>
        <dbReference type="ARBA" id="ARBA00023237"/>
    </source>
</evidence>
<gene>
    <name evidence="9" type="ORF">H9828_02175</name>
</gene>
<sequence>MKKTSTNGGFPGGTLLGKLLAVLLAAHLFLPVTAQNRKPVSVNVQNATIEHVISTLKTQYGFSFVIPSDEIDLTRRVTLNLQQRPIDEVLGILFADQPVHIEFLGRNVIRISRKIEPPASTLVSGRVVDEQQQPIIGASVVVPGTTIGVSTDIEGRFSIDPGPNRRLRISYIGYATQEVSIPASQTTLEITLRSEETDIENIVVVGYTPMRKSDFTGAIASVKASELSTTTATVGQSLAGRIAGVEVRQTSGAPGDGVQIRIRGVNSFSASSEPLYVIDGYPASEDVYINPGDIESIDVLKDAASAAIYGSRGASGVVLITTKRGSAGQTRVSYDFTVGIQQVERKLELLNAVQFRDLLIEARNCSYRTKALAAGLNWSPYDDNSVRTAKGFSLSEVGIPEDFFDFTTGQPVTPAYDTDWQDAIFSNALTMRHNVQVSGGKDFLAYMVSVGYLSQEGIIDPSDHTRTNVRVNLDAKVTKKLTLQTNFSMYDVQNREVSAAGRWINDGVIQSALMMLPGSPVYNADGSYATGYMIGLSADGWGINGAENPVALAHELDIRSKSQRTSANATLNFEVIEGLNLKANLGMQFYNYRYNYYRPRSIGRNSDLANSAGIETYVKAESQFDHDVDRLGEFTANYKKEFGRHRLDLLAGYTMQKKTYDREVIEATGMADDRIHEITAHGSAASDVTISSSTRKASWTMLSYLARVNYAFDDRYVITGTFRADGSSKFGPDNRWGYFPSISAGWTLSNEPWLKNLFGNDTSLKLRASWGLSGNNDIGNYEHLAVLESGGYAEGSSAGAAYWESSFTDGMLGWETTSQVNVGVDLSLFRGRFNLIANFYDSRTRDLLYTQPVSGISGSTSVVTNVDGALLRNRGVDLQIDARLLTGAVKWNVSGNISFNRNKVLSLGSLEDIYSVGERSVTSYVTRVGLPIGSFFGYQVNGIISEADMVNIREDAKYYDATSKSFPEGYRMKGPAVPSYSAAEAGDVLWADTNSDGVIDENDRTVLGNAYPKFTAGFNTSLSWKNIDLGVVLTGSYGASVINFQKYYLYNMEGSSNQLISAMDRYHSDSDPGRNNVFRAARHSTTNVSQRISSQFVDDASYLRISNISLGYTFPQRLISKLRMQQLRIYASIDNVWTFTDYEGYNPEVSYKSSNLLPGFDWGCYPLSRTYSLGVRITF</sequence>
<proteinExistence type="inferred from homology"/>